<dbReference type="InterPro" id="IPR050383">
    <property type="entry name" value="GlyoxalaseI/FosfomycinResist"/>
</dbReference>
<accession>A0A916W241</accession>
<keyword evidence="3" id="KW-1185">Reference proteome</keyword>
<comment type="caution">
    <text evidence="2">The sequence shown here is derived from an EMBL/GenBank/DDBJ whole genome shotgun (WGS) entry which is preliminary data.</text>
</comment>
<evidence type="ECO:0000313" key="3">
    <source>
        <dbReference type="Proteomes" id="UP000596977"/>
    </source>
</evidence>
<dbReference type="SUPFAM" id="SSF54593">
    <property type="entry name" value="Glyoxalase/Bleomycin resistance protein/Dihydroxybiphenyl dioxygenase"/>
    <property type="match status" value="1"/>
</dbReference>
<dbReference type="AlphaFoldDB" id="A0A916W241"/>
<dbReference type="RefSeq" id="WP_127070772.1">
    <property type="nucleotide sequence ID" value="NZ_BMKB01000006.1"/>
</dbReference>
<dbReference type="Pfam" id="PF00903">
    <property type="entry name" value="Glyoxalase"/>
    <property type="match status" value="1"/>
</dbReference>
<dbReference type="EMBL" id="BMKB01000006">
    <property type="protein sequence ID" value="GGA59927.1"/>
    <property type="molecule type" value="Genomic_DNA"/>
</dbReference>
<reference evidence="2 3" key="1">
    <citation type="journal article" date="2014" name="Int. J. Syst. Evol. Microbiol.">
        <title>Complete genome sequence of Corynebacterium casei LMG S-19264T (=DSM 44701T), isolated from a smear-ripened cheese.</title>
        <authorList>
            <consortium name="US DOE Joint Genome Institute (JGI-PGF)"/>
            <person name="Walter F."/>
            <person name="Albersmeier A."/>
            <person name="Kalinowski J."/>
            <person name="Ruckert C."/>
        </authorList>
    </citation>
    <scope>NUCLEOTIDE SEQUENCE [LARGE SCALE GENOMIC DNA]</scope>
    <source>
        <strain evidence="2 3">CGMCC 1.15896</strain>
    </source>
</reference>
<sequence>MGRPPLDGLVETCLYVSDVARSSAFYADVFGFATIGQGDRIGVLEVGPGQVLILFRRGGTLEPVRVGDGFIPPHDGSGPQHLAFGVPRDAVGDWKDHLESLNIEIESLLDWPQGGQSLYFRDPDGLLVELITPGLWPNY</sequence>
<dbReference type="PANTHER" id="PTHR21366:SF22">
    <property type="entry name" value="VOC DOMAIN-CONTAINING PROTEIN"/>
    <property type="match status" value="1"/>
</dbReference>
<dbReference type="InterPro" id="IPR029068">
    <property type="entry name" value="Glyas_Bleomycin-R_OHBP_Dase"/>
</dbReference>
<proteinExistence type="predicted"/>
<dbReference type="Gene3D" id="3.10.180.10">
    <property type="entry name" value="2,3-Dihydroxybiphenyl 1,2-Dioxygenase, domain 1"/>
    <property type="match status" value="1"/>
</dbReference>
<dbReference type="OrthoDB" id="9812656at2"/>
<name>A0A916W241_9HYPH</name>
<protein>
    <submittedName>
        <fullName evidence="2">Lactoylglutathione lyase</fullName>
    </submittedName>
</protein>
<dbReference type="PROSITE" id="PS51819">
    <property type="entry name" value="VOC"/>
    <property type="match status" value="1"/>
</dbReference>
<dbReference type="GO" id="GO:0016829">
    <property type="term" value="F:lyase activity"/>
    <property type="evidence" value="ECO:0007669"/>
    <property type="project" value="UniProtKB-KW"/>
</dbReference>
<dbReference type="InterPro" id="IPR037523">
    <property type="entry name" value="VOC_core"/>
</dbReference>
<dbReference type="Proteomes" id="UP000596977">
    <property type="component" value="Unassembled WGS sequence"/>
</dbReference>
<organism evidence="2 3">
    <name type="scientific">Pelagibacterium lentulum</name>
    <dbReference type="NCBI Taxonomy" id="2029865"/>
    <lineage>
        <taxon>Bacteria</taxon>
        <taxon>Pseudomonadati</taxon>
        <taxon>Pseudomonadota</taxon>
        <taxon>Alphaproteobacteria</taxon>
        <taxon>Hyphomicrobiales</taxon>
        <taxon>Devosiaceae</taxon>
        <taxon>Pelagibacterium</taxon>
    </lineage>
</organism>
<feature type="domain" description="VOC" evidence="1">
    <location>
        <begin position="5"/>
        <end position="133"/>
    </location>
</feature>
<gene>
    <name evidence="2" type="primary">gloA</name>
    <name evidence="2" type="ORF">GCM10011499_32670</name>
</gene>
<evidence type="ECO:0000313" key="2">
    <source>
        <dbReference type="EMBL" id="GGA59927.1"/>
    </source>
</evidence>
<dbReference type="InterPro" id="IPR004360">
    <property type="entry name" value="Glyas_Fos-R_dOase_dom"/>
</dbReference>
<keyword evidence="2" id="KW-0456">Lyase</keyword>
<dbReference type="PANTHER" id="PTHR21366">
    <property type="entry name" value="GLYOXALASE FAMILY PROTEIN"/>
    <property type="match status" value="1"/>
</dbReference>
<evidence type="ECO:0000259" key="1">
    <source>
        <dbReference type="PROSITE" id="PS51819"/>
    </source>
</evidence>